<protein>
    <submittedName>
        <fullName evidence="3">Alpha/beta fold hydrolase</fullName>
    </submittedName>
</protein>
<dbReference type="AlphaFoldDB" id="A0A6I6N791"/>
<dbReference type="InterPro" id="IPR050266">
    <property type="entry name" value="AB_hydrolase_sf"/>
</dbReference>
<keyword evidence="3" id="KW-0378">Hydrolase</keyword>
<reference evidence="3 4" key="1">
    <citation type="submission" date="2019-12" db="EMBL/GenBank/DDBJ databases">
        <title>Streptomyces sp. strain T44 isolated from rhizosphere soil of Broussonetia papyrifera.</title>
        <authorList>
            <person name="Mo P."/>
        </authorList>
    </citation>
    <scope>NUCLEOTIDE SEQUENCE [LARGE SCALE GENOMIC DNA]</scope>
    <source>
        <strain evidence="3 4">T44</strain>
    </source>
</reference>
<dbReference type="PANTHER" id="PTHR43798">
    <property type="entry name" value="MONOACYLGLYCEROL LIPASE"/>
    <property type="match status" value="1"/>
</dbReference>
<feature type="domain" description="AB hydrolase-1" evidence="2">
    <location>
        <begin position="45"/>
        <end position="293"/>
    </location>
</feature>
<organism evidence="3 4">
    <name type="scientific">Streptomyces broussonetiae</name>
    <dbReference type="NCBI Taxonomy" id="2686304"/>
    <lineage>
        <taxon>Bacteria</taxon>
        <taxon>Bacillati</taxon>
        <taxon>Actinomycetota</taxon>
        <taxon>Actinomycetes</taxon>
        <taxon>Kitasatosporales</taxon>
        <taxon>Streptomycetaceae</taxon>
        <taxon>Streptomyces</taxon>
    </lineage>
</organism>
<dbReference type="InterPro" id="IPR029058">
    <property type="entry name" value="AB_hydrolase_fold"/>
</dbReference>
<keyword evidence="4" id="KW-1185">Reference proteome</keyword>
<sequence>MSRTSRNEATGHQGAAVAGHEEFQVPVAGGKLAVSRWPAHDPGAPVVLALHGITANGLSWARVAHHLAGRVTLVAPDLRGRGRSGSLPGPYGIAAHADDMAAVVEALGVARVVLTGHSMGAFTAALTAVRHPDLLTGLLLVDGAVGFPVPPGLDPDELITSVIGPAMRRLSMTFPDREAYRAFWQRHPAFVGSWSPWVDAYVQRDLVGEEPELRSSCSLEAVRTDGVDQLREEVSGAVHRLPRPAVLLWAERGLMDEPQGLYDEQRLASAGLASRLVRTQLVPGTNHYTILVGDEGAQVVAHHLLAAAGMAGTVGRNGTP</sequence>
<dbReference type="Gene3D" id="3.40.50.1820">
    <property type="entry name" value="alpha/beta hydrolase"/>
    <property type="match status" value="1"/>
</dbReference>
<feature type="region of interest" description="Disordered" evidence="1">
    <location>
        <begin position="1"/>
        <end position="20"/>
    </location>
</feature>
<dbReference type="PANTHER" id="PTHR43798:SF33">
    <property type="entry name" value="HYDROLASE, PUTATIVE (AFU_ORTHOLOGUE AFUA_2G14860)-RELATED"/>
    <property type="match status" value="1"/>
</dbReference>
<name>A0A6I6N791_9ACTN</name>
<proteinExistence type="predicted"/>
<dbReference type="GO" id="GO:0016787">
    <property type="term" value="F:hydrolase activity"/>
    <property type="evidence" value="ECO:0007669"/>
    <property type="project" value="UniProtKB-KW"/>
</dbReference>
<dbReference type="RefSeq" id="WP_158929095.1">
    <property type="nucleotide sequence ID" value="NZ_CP047020.1"/>
</dbReference>
<gene>
    <name evidence="3" type="ORF">GQF42_42850</name>
</gene>
<dbReference type="Proteomes" id="UP000436138">
    <property type="component" value="Chromosome"/>
</dbReference>
<evidence type="ECO:0000259" key="2">
    <source>
        <dbReference type="Pfam" id="PF00561"/>
    </source>
</evidence>
<dbReference type="EMBL" id="CP047020">
    <property type="protein sequence ID" value="QHA09068.1"/>
    <property type="molecule type" value="Genomic_DNA"/>
</dbReference>
<evidence type="ECO:0000313" key="3">
    <source>
        <dbReference type="EMBL" id="QHA09068.1"/>
    </source>
</evidence>
<dbReference type="InterPro" id="IPR000073">
    <property type="entry name" value="AB_hydrolase_1"/>
</dbReference>
<dbReference type="SUPFAM" id="SSF53474">
    <property type="entry name" value="alpha/beta-Hydrolases"/>
    <property type="match status" value="1"/>
</dbReference>
<dbReference type="Pfam" id="PF00561">
    <property type="entry name" value="Abhydrolase_1"/>
    <property type="match status" value="1"/>
</dbReference>
<feature type="compositionally biased region" description="Polar residues" evidence="1">
    <location>
        <begin position="1"/>
        <end position="10"/>
    </location>
</feature>
<evidence type="ECO:0000256" key="1">
    <source>
        <dbReference type="SAM" id="MobiDB-lite"/>
    </source>
</evidence>
<accession>A0A6I6N791</accession>
<evidence type="ECO:0000313" key="4">
    <source>
        <dbReference type="Proteomes" id="UP000436138"/>
    </source>
</evidence>
<dbReference type="KEGG" id="sbro:GQF42_42850"/>
<dbReference type="GO" id="GO:0016020">
    <property type="term" value="C:membrane"/>
    <property type="evidence" value="ECO:0007669"/>
    <property type="project" value="TreeGrafter"/>
</dbReference>